<reference evidence="1 2" key="1">
    <citation type="submission" date="2021-05" db="EMBL/GenBank/DDBJ databases">
        <title>Comparative genomic studies on the polysaccharide-degrading batcterial strains of the Flammeovirga genus.</title>
        <authorList>
            <person name="Zewei F."/>
            <person name="Zheng Z."/>
            <person name="Yu L."/>
            <person name="Ruyue G."/>
            <person name="Yanhong M."/>
            <person name="Yuanyuan C."/>
            <person name="Jingyan G."/>
            <person name="Wenjun H."/>
        </authorList>
    </citation>
    <scope>NUCLEOTIDE SEQUENCE [LARGE SCALE GENOMIC DNA]</scope>
    <source>
        <strain evidence="1 2">YS10</strain>
    </source>
</reference>
<dbReference type="EMBL" id="CP076128">
    <property type="protein sequence ID" value="QWG09215.1"/>
    <property type="molecule type" value="Genomic_DNA"/>
</dbReference>
<proteinExistence type="predicted"/>
<sequence>MLLQTLLAKCIKMKGIALLLNVAPSTTFREIKRKSGPDGYIGLYAHK</sequence>
<accession>A0ABX8H237</accession>
<organism evidence="1 2">
    <name type="scientific">Flammeovirga kamogawensis</name>
    <dbReference type="NCBI Taxonomy" id="373891"/>
    <lineage>
        <taxon>Bacteria</taxon>
        <taxon>Pseudomonadati</taxon>
        <taxon>Bacteroidota</taxon>
        <taxon>Cytophagia</taxon>
        <taxon>Cytophagales</taxon>
        <taxon>Flammeovirgaceae</taxon>
        <taxon>Flammeovirga</taxon>
    </lineage>
</organism>
<gene>
    <name evidence="1" type="ORF">KM029_13930</name>
</gene>
<evidence type="ECO:0000313" key="1">
    <source>
        <dbReference type="EMBL" id="QWG09215.1"/>
    </source>
</evidence>
<keyword evidence="2" id="KW-1185">Reference proteome</keyword>
<name>A0ABX8H237_9BACT</name>
<dbReference type="Proteomes" id="UP000682802">
    <property type="component" value="Chromosome 1"/>
</dbReference>
<protein>
    <recommendedName>
        <fullName evidence="3">Helix-turn-helix domain-containing protein</fullName>
    </recommendedName>
</protein>
<evidence type="ECO:0008006" key="3">
    <source>
        <dbReference type="Google" id="ProtNLM"/>
    </source>
</evidence>
<evidence type="ECO:0000313" key="2">
    <source>
        <dbReference type="Proteomes" id="UP000682802"/>
    </source>
</evidence>